<dbReference type="RefSeq" id="WP_258732114.1">
    <property type="nucleotide sequence ID" value="NZ_JANTHZ010000002.1"/>
</dbReference>
<protein>
    <submittedName>
        <fullName evidence="2">Uncharacterized protein</fullName>
    </submittedName>
</protein>
<evidence type="ECO:0000313" key="3">
    <source>
        <dbReference type="Proteomes" id="UP001151088"/>
    </source>
</evidence>
<dbReference type="AlphaFoldDB" id="A0A9X2PAE8"/>
<reference evidence="2" key="1">
    <citation type="submission" date="2022-08" db="EMBL/GenBank/DDBJ databases">
        <authorList>
            <person name="Li F."/>
        </authorList>
    </citation>
    <scope>NUCLEOTIDE SEQUENCE</scope>
    <source>
        <strain evidence="2">MQZ15Z-1</strain>
    </source>
</reference>
<keyword evidence="1" id="KW-0812">Transmembrane</keyword>
<evidence type="ECO:0000256" key="1">
    <source>
        <dbReference type="SAM" id="Phobius"/>
    </source>
</evidence>
<dbReference type="Proteomes" id="UP001151088">
    <property type="component" value="Unassembled WGS sequence"/>
</dbReference>
<feature type="transmembrane region" description="Helical" evidence="1">
    <location>
        <begin position="39"/>
        <end position="62"/>
    </location>
</feature>
<comment type="caution">
    <text evidence="2">The sequence shown here is derived from an EMBL/GenBank/DDBJ whole genome shotgun (WGS) entry which is preliminary data.</text>
</comment>
<gene>
    <name evidence="2" type="ORF">NVS89_08190</name>
</gene>
<keyword evidence="1" id="KW-1133">Transmembrane helix</keyword>
<name>A0A9X2PAE8_9HYPH</name>
<keyword evidence="3" id="KW-1185">Reference proteome</keyword>
<sequence length="69" mass="7443">MSEDLQIDEPATPYHPEEMKAVWDVRLGKNMTIHATARWTPAGVVAAGVTTSAVLLAVAALVRACRTPR</sequence>
<keyword evidence="1" id="KW-0472">Membrane</keyword>
<organism evidence="2 3">
    <name type="scientific">Ancylobacter mangrovi</name>
    <dbReference type="NCBI Taxonomy" id="2972472"/>
    <lineage>
        <taxon>Bacteria</taxon>
        <taxon>Pseudomonadati</taxon>
        <taxon>Pseudomonadota</taxon>
        <taxon>Alphaproteobacteria</taxon>
        <taxon>Hyphomicrobiales</taxon>
        <taxon>Xanthobacteraceae</taxon>
        <taxon>Ancylobacter</taxon>
    </lineage>
</organism>
<evidence type="ECO:0000313" key="2">
    <source>
        <dbReference type="EMBL" id="MCS0495074.1"/>
    </source>
</evidence>
<accession>A0A9X2PAE8</accession>
<proteinExistence type="predicted"/>
<dbReference type="EMBL" id="JANTHZ010000002">
    <property type="protein sequence ID" value="MCS0495074.1"/>
    <property type="molecule type" value="Genomic_DNA"/>
</dbReference>